<comment type="subcellular location">
    <subcellularLocation>
        <location evidence="1">Membrane</location>
        <topology evidence="1">Single-pass type I membrane protein</topology>
    </subcellularLocation>
</comment>
<evidence type="ECO:0000256" key="6">
    <source>
        <dbReference type="SAM" id="MobiDB-lite"/>
    </source>
</evidence>
<name>A0ABY7E8C9_MYAAR</name>
<organism evidence="8 9">
    <name type="scientific">Mya arenaria</name>
    <name type="common">Soft-shell clam</name>
    <dbReference type="NCBI Taxonomy" id="6604"/>
    <lineage>
        <taxon>Eukaryota</taxon>
        <taxon>Metazoa</taxon>
        <taxon>Spiralia</taxon>
        <taxon>Lophotrochozoa</taxon>
        <taxon>Mollusca</taxon>
        <taxon>Bivalvia</taxon>
        <taxon>Autobranchia</taxon>
        <taxon>Heteroconchia</taxon>
        <taxon>Euheterodonta</taxon>
        <taxon>Imparidentia</taxon>
        <taxon>Neoheterodontei</taxon>
        <taxon>Myida</taxon>
        <taxon>Myoidea</taxon>
        <taxon>Myidae</taxon>
        <taxon>Mya</taxon>
    </lineage>
</organism>
<keyword evidence="2" id="KW-0472">Membrane</keyword>
<dbReference type="SUPFAM" id="SSF48726">
    <property type="entry name" value="Immunoglobulin"/>
    <property type="match status" value="2"/>
</dbReference>
<dbReference type="InterPro" id="IPR003599">
    <property type="entry name" value="Ig_sub"/>
</dbReference>
<evidence type="ECO:0000256" key="4">
    <source>
        <dbReference type="ARBA" id="ARBA00023180"/>
    </source>
</evidence>
<evidence type="ECO:0000313" key="9">
    <source>
        <dbReference type="Proteomes" id="UP001164746"/>
    </source>
</evidence>
<sequence>MAEDEEDYEKNPPDLPTLHFGSNSGPGIDGPLTLVVQLPFTLACTVSSKPPANYTWTGGVNVVQDPPESVSIRHESESGTVILSEFRVIEGNATKLYCSVQSQPASFVTWSGADIHSLGSTLAYSNTLKSQAGVLSCFAENNMKHGYQAVKGYASRNISLNVLHPPKLKHISRRNVLEGNMVLIQCLYAAGNPITTRSTITRTADGTSWSENSHTFQFDVSAFPYQNIITVNESERLLIICEVLSNPQSTIRLKENHKATILVERENVLEVEYVIQNTSCSDSAVYTCSAFNNYTAIERVPTNELQLLTQTFKTSELPKTEFYWFLTWKSNVCFDDGCISTARV</sequence>
<dbReference type="InterPro" id="IPR007110">
    <property type="entry name" value="Ig-like_dom"/>
</dbReference>
<dbReference type="InterPro" id="IPR036179">
    <property type="entry name" value="Ig-like_dom_sf"/>
</dbReference>
<protein>
    <recommendedName>
        <fullName evidence="7">Ig-like domain-containing protein</fullName>
    </recommendedName>
</protein>
<dbReference type="InterPro" id="IPR013783">
    <property type="entry name" value="Ig-like_fold"/>
</dbReference>
<dbReference type="Gene3D" id="2.60.40.10">
    <property type="entry name" value="Immunoglobulins"/>
    <property type="match status" value="2"/>
</dbReference>
<feature type="region of interest" description="Disordered" evidence="6">
    <location>
        <begin position="1"/>
        <end position="23"/>
    </location>
</feature>
<dbReference type="SMART" id="SM00409">
    <property type="entry name" value="IG"/>
    <property type="match status" value="2"/>
</dbReference>
<evidence type="ECO:0000256" key="1">
    <source>
        <dbReference type="ARBA" id="ARBA00004479"/>
    </source>
</evidence>
<reference evidence="8" key="1">
    <citation type="submission" date="2022-11" db="EMBL/GenBank/DDBJ databases">
        <title>Centuries of genome instability and evolution in soft-shell clam transmissible cancer (bioRxiv).</title>
        <authorList>
            <person name="Hart S.F.M."/>
            <person name="Yonemitsu M.A."/>
            <person name="Giersch R.M."/>
            <person name="Beal B.F."/>
            <person name="Arriagada G."/>
            <person name="Davis B.W."/>
            <person name="Ostrander E.A."/>
            <person name="Goff S.P."/>
            <person name="Metzger M.J."/>
        </authorList>
    </citation>
    <scope>NUCLEOTIDE SEQUENCE</scope>
    <source>
        <strain evidence="8">MELC-2E11</strain>
        <tissue evidence="8">Siphon/mantle</tissue>
    </source>
</reference>
<evidence type="ECO:0000256" key="5">
    <source>
        <dbReference type="ARBA" id="ARBA00023319"/>
    </source>
</evidence>
<keyword evidence="9" id="KW-1185">Reference proteome</keyword>
<feature type="domain" description="Ig-like" evidence="7">
    <location>
        <begin position="67"/>
        <end position="159"/>
    </location>
</feature>
<evidence type="ECO:0000256" key="2">
    <source>
        <dbReference type="ARBA" id="ARBA00023136"/>
    </source>
</evidence>
<keyword evidence="5" id="KW-0393">Immunoglobulin domain</keyword>
<evidence type="ECO:0000259" key="7">
    <source>
        <dbReference type="PROSITE" id="PS50835"/>
    </source>
</evidence>
<dbReference type="PROSITE" id="PS50835">
    <property type="entry name" value="IG_LIKE"/>
    <property type="match status" value="2"/>
</dbReference>
<gene>
    <name evidence="8" type="ORF">MAR_021687</name>
</gene>
<accession>A0ABY7E8C9</accession>
<keyword evidence="3" id="KW-1015">Disulfide bond</keyword>
<dbReference type="Proteomes" id="UP001164746">
    <property type="component" value="Chromosome 5"/>
</dbReference>
<feature type="domain" description="Ig-like" evidence="7">
    <location>
        <begin position="166"/>
        <end position="306"/>
    </location>
</feature>
<dbReference type="PANTHER" id="PTHR11640">
    <property type="entry name" value="NEPHRIN"/>
    <property type="match status" value="1"/>
</dbReference>
<evidence type="ECO:0000256" key="3">
    <source>
        <dbReference type="ARBA" id="ARBA00023157"/>
    </source>
</evidence>
<evidence type="ECO:0000313" key="8">
    <source>
        <dbReference type="EMBL" id="WAR06318.1"/>
    </source>
</evidence>
<dbReference type="InterPro" id="IPR051275">
    <property type="entry name" value="Cell_adhesion_signaling"/>
</dbReference>
<proteinExistence type="predicted"/>
<keyword evidence="4" id="KW-0325">Glycoprotein</keyword>
<dbReference type="EMBL" id="CP111016">
    <property type="protein sequence ID" value="WAR06318.1"/>
    <property type="molecule type" value="Genomic_DNA"/>
</dbReference>